<protein>
    <submittedName>
        <fullName evidence="2 3">Uncharacterized protein</fullName>
    </submittedName>
</protein>
<dbReference type="InParanoid" id="U5HIJ9"/>
<name>U5HIJ9_USTV1</name>
<evidence type="ECO:0000313" key="2">
    <source>
        <dbReference type="EMBL" id="KDE02600.1"/>
    </source>
</evidence>
<sequence>MPEVLQRVLEGDGRFKHVTTELSVGPEPEQSEFTRSLGGSTVADVATFRTQHRNYRHDVDDLDQALAQAHNILFVCLGEATFARIADQPTHELWAALDKDLGAASHDFARSEKLDALFQYQPYVDGDPLEPCLSRFNRLFIDLNAAHVSRDKVYQRAKIDGVKYTQAEFDNDVEGAIRRAAMFRSSGTDVAEALAAKTQGRRRRPARLSGKPKSSFLSV</sequence>
<reference evidence="2" key="2">
    <citation type="submission" date="2010-11" db="EMBL/GenBank/DDBJ databases">
        <authorList>
            <consortium name="The Broad Institute Genome Sequencing Platform"/>
            <person name="Earl A."/>
            <person name="Ward D."/>
            <person name="Feldgarden M."/>
            <person name="Gevers D."/>
            <person name="Butler R."/>
            <person name="Young S.K."/>
            <person name="Zeng Q."/>
            <person name="Gargeya S."/>
            <person name="Fitzgerald M."/>
            <person name="Haas B."/>
            <person name="Abouelleil A."/>
            <person name="Alvarado L."/>
            <person name="Arachchi H.M."/>
            <person name="Berlin A."/>
            <person name="Brown A."/>
            <person name="Chapman S.B."/>
            <person name="Chen Z."/>
            <person name="Dunbar C."/>
            <person name="Freedman E."/>
            <person name="Gearin G."/>
            <person name="Gellesch M."/>
            <person name="Goldberg J."/>
            <person name="Griggs A."/>
            <person name="Gujja S."/>
            <person name="Heilman E."/>
            <person name="Heiman D."/>
            <person name="Howarth C."/>
            <person name="Larson L."/>
            <person name="Lui A."/>
            <person name="MacDonald P.J.P."/>
            <person name="Mehta T."/>
            <person name="Montmayeur A."/>
            <person name="Murphy C."/>
            <person name="Neiman D."/>
            <person name="Pearson M."/>
            <person name="Priest M."/>
            <person name="Roberts A."/>
            <person name="Saif S."/>
            <person name="Shea T."/>
            <person name="Shenoy N."/>
            <person name="Sisk P."/>
            <person name="Stolte C."/>
            <person name="Sykes S."/>
            <person name="White J."/>
            <person name="Yandava C."/>
            <person name="Wortman J."/>
            <person name="Nusbaum C."/>
            <person name="Birren B."/>
        </authorList>
    </citation>
    <scope>NUCLEOTIDE SEQUENCE</scope>
    <source>
        <strain evidence="2">P1A1 Lamole</strain>
    </source>
</reference>
<dbReference type="EnsemblFungi" id="MVLG_06851T0">
    <property type="protein sequence ID" value="MVLG_06851T0"/>
    <property type="gene ID" value="MVLG_06851"/>
</dbReference>
<evidence type="ECO:0000313" key="4">
    <source>
        <dbReference type="Proteomes" id="UP000017200"/>
    </source>
</evidence>
<accession>U5HIJ9</accession>
<proteinExistence type="predicted"/>
<organism evidence="2">
    <name type="scientific">Microbotryum lychnidis-dioicae (strain p1A1 Lamole / MvSl-1064)</name>
    <name type="common">Anther smut fungus</name>
    <dbReference type="NCBI Taxonomy" id="683840"/>
    <lineage>
        <taxon>Eukaryota</taxon>
        <taxon>Fungi</taxon>
        <taxon>Dikarya</taxon>
        <taxon>Basidiomycota</taxon>
        <taxon>Pucciniomycotina</taxon>
        <taxon>Microbotryomycetes</taxon>
        <taxon>Microbotryales</taxon>
        <taxon>Microbotryaceae</taxon>
        <taxon>Microbotryum</taxon>
    </lineage>
</organism>
<dbReference type="HOGENOM" id="CLU_1262358_0_0_1"/>
<gene>
    <name evidence="2" type="ORF">MVLG_06851</name>
</gene>
<reference evidence="4" key="1">
    <citation type="submission" date="2010-11" db="EMBL/GenBank/DDBJ databases">
        <title>The genome sequence of Microbotryum violaceum strain p1A1 Lamole.</title>
        <authorList>
            <person name="Cuomo C."/>
            <person name="Perlin M."/>
            <person name="Young S.K."/>
            <person name="Zeng Q."/>
            <person name="Gargeya S."/>
            <person name="Alvarado L."/>
            <person name="Berlin A."/>
            <person name="Chapman S.B."/>
            <person name="Chen Z."/>
            <person name="Freedman E."/>
            <person name="Gellesch M."/>
            <person name="Goldberg J."/>
            <person name="Griggs A."/>
            <person name="Gujja S."/>
            <person name="Heilman E."/>
            <person name="Heiman D."/>
            <person name="Howarth C."/>
            <person name="Mehta T."/>
            <person name="Neiman D."/>
            <person name="Pearson M."/>
            <person name="Roberts A."/>
            <person name="Saif S."/>
            <person name="Shea T."/>
            <person name="Shenoy N."/>
            <person name="Sisk P."/>
            <person name="Stolte C."/>
            <person name="Sykes S."/>
            <person name="White J."/>
            <person name="Yandava C."/>
            <person name="Haas B."/>
            <person name="Nusbaum C."/>
            <person name="Birren B."/>
        </authorList>
    </citation>
    <scope>NUCLEOTIDE SEQUENCE [LARGE SCALE GENOMIC DNA]</scope>
    <source>
        <strain evidence="4">p1A1 Lamole</strain>
    </source>
</reference>
<dbReference type="Proteomes" id="UP000017200">
    <property type="component" value="Unassembled WGS sequence"/>
</dbReference>
<evidence type="ECO:0000313" key="3">
    <source>
        <dbReference type="EnsemblFungi" id="MVLG_06851T0"/>
    </source>
</evidence>
<reference evidence="2 4" key="3">
    <citation type="journal article" date="2015" name="BMC Genomics">
        <title>Sex and parasites: genomic and transcriptomic analysis of Microbotryum lychnidis-dioicae, the biotrophic and plant-castrating anther smut fungus.</title>
        <authorList>
            <person name="Perlin M.H."/>
            <person name="Amselem J."/>
            <person name="Fontanillas E."/>
            <person name="Toh S.S."/>
            <person name="Chen Z."/>
            <person name="Goldberg J."/>
            <person name="Duplessis S."/>
            <person name="Henrissat B."/>
            <person name="Young S."/>
            <person name="Zeng Q."/>
            <person name="Aguileta G."/>
            <person name="Petit E."/>
            <person name="Badouin H."/>
            <person name="Andrews J."/>
            <person name="Razeeq D."/>
            <person name="Gabaldon T."/>
            <person name="Quesneville H."/>
            <person name="Giraud T."/>
            <person name="Hood M.E."/>
            <person name="Schultz D.J."/>
            <person name="Cuomo C.A."/>
        </authorList>
    </citation>
    <scope>NUCLEOTIDE SEQUENCE [LARGE SCALE GENOMIC DNA]</scope>
    <source>
        <strain evidence="2">P1A1 Lamole</strain>
        <strain evidence="4">p1A1 Lamole</strain>
    </source>
</reference>
<feature type="region of interest" description="Disordered" evidence="1">
    <location>
        <begin position="195"/>
        <end position="219"/>
    </location>
</feature>
<keyword evidence="4" id="KW-1185">Reference proteome</keyword>
<reference evidence="3" key="4">
    <citation type="submission" date="2015-06" db="UniProtKB">
        <authorList>
            <consortium name="EnsemblFungi"/>
        </authorList>
    </citation>
    <scope>IDENTIFICATION</scope>
</reference>
<dbReference type="EMBL" id="GL541801">
    <property type="protein sequence ID" value="KDE02600.1"/>
    <property type="molecule type" value="Genomic_DNA"/>
</dbReference>
<evidence type="ECO:0000256" key="1">
    <source>
        <dbReference type="SAM" id="MobiDB-lite"/>
    </source>
</evidence>
<dbReference type="EMBL" id="AEIJ01000911">
    <property type="status" value="NOT_ANNOTATED_CDS"/>
    <property type="molecule type" value="Genomic_DNA"/>
</dbReference>
<dbReference type="STRING" id="683840.U5HIJ9"/>
<dbReference type="AlphaFoldDB" id="U5HIJ9"/>